<gene>
    <name evidence="4" type="ORF">K7432_014866</name>
</gene>
<dbReference type="PANTHER" id="PTHR43775">
    <property type="entry name" value="FATTY ACID SYNTHASE"/>
    <property type="match status" value="1"/>
</dbReference>
<dbReference type="PANTHER" id="PTHR43775:SF37">
    <property type="entry name" value="SI:DKEY-61P9.11"/>
    <property type="match status" value="1"/>
</dbReference>
<dbReference type="InterPro" id="IPR050091">
    <property type="entry name" value="PKS_NRPS_Biosynth_Enz"/>
</dbReference>
<evidence type="ECO:0000313" key="5">
    <source>
        <dbReference type="Proteomes" id="UP001479436"/>
    </source>
</evidence>
<dbReference type="Proteomes" id="UP001479436">
    <property type="component" value="Unassembled WGS sequence"/>
</dbReference>
<comment type="caution">
    <text evidence="4">The sequence shown here is derived from an EMBL/GenBank/DDBJ whole genome shotgun (WGS) entry which is preliminary data.</text>
</comment>
<keyword evidence="2" id="KW-0597">Phosphoprotein</keyword>
<organism evidence="4 5">
    <name type="scientific">Basidiobolus ranarum</name>
    <dbReference type="NCBI Taxonomy" id="34480"/>
    <lineage>
        <taxon>Eukaryota</taxon>
        <taxon>Fungi</taxon>
        <taxon>Fungi incertae sedis</taxon>
        <taxon>Zoopagomycota</taxon>
        <taxon>Entomophthoromycotina</taxon>
        <taxon>Basidiobolomycetes</taxon>
        <taxon>Basidiobolales</taxon>
        <taxon>Basidiobolaceae</taxon>
        <taxon>Basidiobolus</taxon>
    </lineage>
</organism>
<protein>
    <recommendedName>
        <fullName evidence="3">Ketosynthase family 3 (KS3) domain-containing protein</fullName>
    </recommendedName>
</protein>
<proteinExistence type="predicted"/>
<keyword evidence="5" id="KW-1185">Reference proteome</keyword>
<feature type="domain" description="Ketosynthase family 3 (KS3)" evidence="3">
    <location>
        <begin position="1"/>
        <end position="162"/>
    </location>
</feature>
<dbReference type="EMBL" id="JASJQH010008692">
    <property type="protein sequence ID" value="KAK9687243.1"/>
    <property type="molecule type" value="Genomic_DNA"/>
</dbReference>
<name>A0ABR2VNX3_9FUNG</name>
<evidence type="ECO:0000259" key="3">
    <source>
        <dbReference type="SMART" id="SM00825"/>
    </source>
</evidence>
<accession>A0ABR2VNX3</accession>
<dbReference type="InterPro" id="IPR016039">
    <property type="entry name" value="Thiolase-like"/>
</dbReference>
<keyword evidence="1" id="KW-0596">Phosphopantetheine</keyword>
<reference evidence="4 5" key="1">
    <citation type="submission" date="2023-04" db="EMBL/GenBank/DDBJ databases">
        <title>Genome of Basidiobolus ranarum AG-B5.</title>
        <authorList>
            <person name="Stajich J.E."/>
            <person name="Carter-House D."/>
            <person name="Gryganskyi A."/>
        </authorList>
    </citation>
    <scope>NUCLEOTIDE SEQUENCE [LARGE SCALE GENOMIC DNA]</scope>
    <source>
        <strain evidence="4 5">AG-B5</strain>
    </source>
</reference>
<dbReference type="InterPro" id="IPR020841">
    <property type="entry name" value="PKS_Beta-ketoAc_synthase_dom"/>
</dbReference>
<sequence>MDTSSSLTALHFAVQSLRTGKYNMTLIGDSQLVMGPVILGSLSCDSYSYGEGVCSLILKSLSDSIQDGNPILAVIRNSSLSSDEPTSGATVPSVKAPSSYQNIGPNDISHLKSDTGTVDLIKAVLCFQNGKIQPNRHVSQPTSSLDVDIWNMRIPISPIDWSTNVEACTTENGKIIPCRVPANSFSFDATITHVILDCAEPYITKNESPTTQIQLIIPLMAKTKDSGMILLQKYKLILASTVDEINEEYPQPVSANWFKVNYKNQKALFISSGQGVQWWAMGRELITGSILVLMSLLKCD</sequence>
<evidence type="ECO:0000256" key="1">
    <source>
        <dbReference type="ARBA" id="ARBA00022450"/>
    </source>
</evidence>
<dbReference type="SMART" id="SM00825">
    <property type="entry name" value="PKS_KS"/>
    <property type="match status" value="1"/>
</dbReference>
<dbReference type="Gene3D" id="3.40.47.10">
    <property type="match status" value="2"/>
</dbReference>
<evidence type="ECO:0000313" key="4">
    <source>
        <dbReference type="EMBL" id="KAK9687243.1"/>
    </source>
</evidence>
<dbReference type="SUPFAM" id="SSF53901">
    <property type="entry name" value="Thiolase-like"/>
    <property type="match status" value="1"/>
</dbReference>
<evidence type="ECO:0000256" key="2">
    <source>
        <dbReference type="ARBA" id="ARBA00022553"/>
    </source>
</evidence>